<dbReference type="InterPro" id="IPR012338">
    <property type="entry name" value="Beta-lactam/transpept-like"/>
</dbReference>
<organism evidence="3 4">
    <name type="scientific">Bacillus paramobilis</name>
    <dbReference type="NCBI Taxonomy" id="2817477"/>
    <lineage>
        <taxon>Bacteria</taxon>
        <taxon>Bacillati</taxon>
        <taxon>Bacillota</taxon>
        <taxon>Bacilli</taxon>
        <taxon>Bacillales</taxon>
        <taxon>Bacillaceae</taxon>
        <taxon>Bacillus</taxon>
        <taxon>Bacillus cereus group</taxon>
    </lineage>
</organism>
<dbReference type="PANTHER" id="PTHR46825">
    <property type="entry name" value="D-ALANYL-D-ALANINE-CARBOXYPEPTIDASE/ENDOPEPTIDASE AMPH"/>
    <property type="match status" value="1"/>
</dbReference>
<feature type="transmembrane region" description="Helical" evidence="1">
    <location>
        <begin position="417"/>
        <end position="438"/>
    </location>
</feature>
<sequence length="483" mass="54332">MKNTIYKLSLIYILCNILILCIIPSKVYAQQNVKVTLDKYIEKFIKEQNIPGASVAIVHNKDVFFTKMMGITGESEKKITSKTPFAIGSISKSLTALAILKLIEDKKIKLEDSVQQHLPWFKQKDNQLTSTMTIRHLLTHTSGINTYEGLALSDIQSKSSSAIKENVMKLSNVKLTAPPGEKYQYSNANYIILGALIEAVTNETYSSYMEKYVFQPLNMNGAAASKETAYEKGYLTGYQSWFGIPRKSVVSYDNAGAPYGYITANLEDMIQYIMFLNRPEDAQFLKQENMDLYLSPLYKINSEKSYGFGLRTTNINESETMIWHSGSTPDGRAEIFTLNKSGWSGVILTNKNHVLEETALSVLKKGIISILNGEEPVDPHRNIPFTQIVMFTVLLALFISSIMLIKKYKHKKTVKKLTWLFVGNLSLLLSIIFIPLLIYSTSSPWRTIKIFAPDVALITSIIVTLLAVNGLISILIALRRKKV</sequence>
<keyword evidence="1" id="KW-0472">Membrane</keyword>
<keyword evidence="4" id="KW-1185">Reference proteome</keyword>
<feature type="domain" description="Beta-lactamase-related" evidence="2">
    <location>
        <begin position="37"/>
        <end position="354"/>
    </location>
</feature>
<evidence type="ECO:0000313" key="4">
    <source>
        <dbReference type="Proteomes" id="UP001485505"/>
    </source>
</evidence>
<feature type="transmembrane region" description="Helical" evidence="1">
    <location>
        <begin position="450"/>
        <end position="478"/>
    </location>
</feature>
<feature type="transmembrane region" description="Helical" evidence="1">
    <location>
        <begin position="385"/>
        <end position="405"/>
    </location>
</feature>
<evidence type="ECO:0000313" key="3">
    <source>
        <dbReference type="EMBL" id="WZF28540.1"/>
    </source>
</evidence>
<name>A0ABZ2VHG5_9BACI</name>
<keyword evidence="3" id="KW-0378">Hydrolase</keyword>
<dbReference type="Proteomes" id="UP001485505">
    <property type="component" value="Chromosome"/>
</dbReference>
<dbReference type="PANTHER" id="PTHR46825:SF9">
    <property type="entry name" value="BETA-LACTAMASE-RELATED DOMAIN-CONTAINING PROTEIN"/>
    <property type="match status" value="1"/>
</dbReference>
<gene>
    <name evidence="3" type="ORF">AABL52_14595</name>
</gene>
<dbReference type="InterPro" id="IPR050491">
    <property type="entry name" value="AmpC-like"/>
</dbReference>
<proteinExistence type="predicted"/>
<dbReference type="EC" id="3.1.1.103" evidence="3"/>
<dbReference type="InterPro" id="IPR001466">
    <property type="entry name" value="Beta-lactam-related"/>
</dbReference>
<dbReference type="EMBL" id="CP151108">
    <property type="protein sequence ID" value="WZF28540.1"/>
    <property type="molecule type" value="Genomic_DNA"/>
</dbReference>
<accession>A0ABZ2VHG5</accession>
<dbReference type="Gene3D" id="3.40.710.10">
    <property type="entry name" value="DD-peptidase/beta-lactamase superfamily"/>
    <property type="match status" value="1"/>
</dbReference>
<dbReference type="Pfam" id="PF00144">
    <property type="entry name" value="Beta-lactamase"/>
    <property type="match status" value="1"/>
</dbReference>
<evidence type="ECO:0000256" key="1">
    <source>
        <dbReference type="SAM" id="Phobius"/>
    </source>
</evidence>
<dbReference type="RefSeq" id="WP_341517772.1">
    <property type="nucleotide sequence ID" value="NZ_CP151108.1"/>
</dbReference>
<keyword evidence="1" id="KW-1133">Transmembrane helix</keyword>
<dbReference type="GO" id="GO:0016787">
    <property type="term" value="F:hydrolase activity"/>
    <property type="evidence" value="ECO:0007669"/>
    <property type="project" value="UniProtKB-KW"/>
</dbReference>
<protein>
    <submittedName>
        <fullName evidence="3">Serine hydrolase domain-containing protein</fullName>
        <ecNumber evidence="3">3.1.1.103</ecNumber>
    </submittedName>
</protein>
<reference evidence="3 4" key="1">
    <citation type="submission" date="2024-04" db="EMBL/GenBank/DDBJ databases">
        <title>Complete genome sequence of Bacillus mobilis strains derived from soil.</title>
        <authorList>
            <person name="Jung H."/>
            <person name="Choi S."/>
            <person name="Kim Y."/>
            <person name="Han J.A."/>
            <person name="Kim E.Y."/>
            <person name="Lee H.-S."/>
        </authorList>
    </citation>
    <scope>NUCLEOTIDE SEQUENCE [LARGE SCALE GENOMIC DNA]</scope>
    <source>
        <strain evidence="3 4">IMGN7</strain>
    </source>
</reference>
<evidence type="ECO:0000259" key="2">
    <source>
        <dbReference type="Pfam" id="PF00144"/>
    </source>
</evidence>
<keyword evidence="1" id="KW-0812">Transmembrane</keyword>
<dbReference type="SUPFAM" id="SSF56601">
    <property type="entry name" value="beta-lactamase/transpeptidase-like"/>
    <property type="match status" value="1"/>
</dbReference>